<organism evidence="1 2">
    <name type="scientific">Ancylostoma ceylanicum</name>
    <dbReference type="NCBI Taxonomy" id="53326"/>
    <lineage>
        <taxon>Eukaryota</taxon>
        <taxon>Metazoa</taxon>
        <taxon>Ecdysozoa</taxon>
        <taxon>Nematoda</taxon>
        <taxon>Chromadorea</taxon>
        <taxon>Rhabditida</taxon>
        <taxon>Rhabditina</taxon>
        <taxon>Rhabditomorpha</taxon>
        <taxon>Strongyloidea</taxon>
        <taxon>Ancylostomatidae</taxon>
        <taxon>Ancylostomatinae</taxon>
        <taxon>Ancylostoma</taxon>
    </lineage>
</organism>
<dbReference type="EMBL" id="JARK01001345">
    <property type="protein sequence ID" value="EYC27454.1"/>
    <property type="molecule type" value="Genomic_DNA"/>
</dbReference>
<reference evidence="2" key="1">
    <citation type="journal article" date="2015" name="Nat. Genet.">
        <title>The genome and transcriptome of the zoonotic hookworm Ancylostoma ceylanicum identify infection-specific gene families.</title>
        <authorList>
            <person name="Schwarz E.M."/>
            <person name="Hu Y."/>
            <person name="Antoshechkin I."/>
            <person name="Miller M.M."/>
            <person name="Sternberg P.W."/>
            <person name="Aroian R.V."/>
        </authorList>
    </citation>
    <scope>NUCLEOTIDE SEQUENCE</scope>
    <source>
        <strain evidence="2">HY135</strain>
    </source>
</reference>
<dbReference type="Proteomes" id="UP000024635">
    <property type="component" value="Unassembled WGS sequence"/>
</dbReference>
<proteinExistence type="predicted"/>
<name>A0A016VIK9_9BILA</name>
<evidence type="ECO:0000313" key="1">
    <source>
        <dbReference type="EMBL" id="EYC27454.1"/>
    </source>
</evidence>
<accession>A0A016VIK9</accession>
<gene>
    <name evidence="1" type="primary">Acey_s0009.g736</name>
    <name evidence="1" type="ORF">Y032_0009g736</name>
</gene>
<protein>
    <submittedName>
        <fullName evidence="1">Uncharacterized protein</fullName>
    </submittedName>
</protein>
<evidence type="ECO:0000313" key="2">
    <source>
        <dbReference type="Proteomes" id="UP000024635"/>
    </source>
</evidence>
<dbReference type="AlphaFoldDB" id="A0A016VIK9"/>
<sequence>MPSNHSELSTFDQLEAGSRLVSYKVRVKAPQSSALARGFDFPWVWLAERFGSGFQISPGFGWPRGNVAHKSESKRREAALWLGLLETGLIAFLESIIDTLSHVVVILSYE</sequence>
<keyword evidence="2" id="KW-1185">Reference proteome</keyword>
<comment type="caution">
    <text evidence="1">The sequence shown here is derived from an EMBL/GenBank/DDBJ whole genome shotgun (WGS) entry which is preliminary data.</text>
</comment>